<proteinExistence type="predicted"/>
<gene>
    <name evidence="1" type="ORF">AMURIS_01984</name>
</gene>
<dbReference type="RefSeq" id="WP_103239509.1">
    <property type="nucleotide sequence ID" value="NZ_JANJZD010000009.1"/>
</dbReference>
<evidence type="ECO:0000313" key="2">
    <source>
        <dbReference type="Proteomes" id="UP000236311"/>
    </source>
</evidence>
<protein>
    <submittedName>
        <fullName evidence="1">Uncharacterized protein</fullName>
    </submittedName>
</protein>
<dbReference type="EMBL" id="OFSM01000009">
    <property type="protein sequence ID" value="SOY29269.1"/>
    <property type="molecule type" value="Genomic_DNA"/>
</dbReference>
<dbReference type="AlphaFoldDB" id="A0A2K4ZFN9"/>
<dbReference type="OrthoDB" id="9792546at2"/>
<name>A0A2K4ZFN9_9FIRM</name>
<evidence type="ECO:0000313" key="1">
    <source>
        <dbReference type="EMBL" id="SOY29269.1"/>
    </source>
</evidence>
<reference evidence="1 2" key="1">
    <citation type="submission" date="2018-01" db="EMBL/GenBank/DDBJ databases">
        <authorList>
            <person name="Gaut B.S."/>
            <person name="Morton B.R."/>
            <person name="Clegg M.T."/>
            <person name="Duvall M.R."/>
        </authorList>
    </citation>
    <scope>NUCLEOTIDE SEQUENCE [LARGE SCALE GENOMIC DNA]</scope>
    <source>
        <strain evidence="1">GP69</strain>
    </source>
</reference>
<keyword evidence="2" id="KW-1185">Reference proteome</keyword>
<organism evidence="1 2">
    <name type="scientific">Acetatifactor muris</name>
    <dbReference type="NCBI Taxonomy" id="879566"/>
    <lineage>
        <taxon>Bacteria</taxon>
        <taxon>Bacillati</taxon>
        <taxon>Bacillota</taxon>
        <taxon>Clostridia</taxon>
        <taxon>Lachnospirales</taxon>
        <taxon>Lachnospiraceae</taxon>
        <taxon>Acetatifactor</taxon>
    </lineage>
</organism>
<accession>A0A2K4ZFN9</accession>
<dbReference type="Proteomes" id="UP000236311">
    <property type="component" value="Unassembled WGS sequence"/>
</dbReference>
<sequence length="102" mass="11542">MEKDSALYQLMDTRMHSVMNGIVSGDGEYQAILRKSDIYSGELDRMDLSKEIRLLIDRYVSEQNALGSRFGMLAYLLGFSDCKAMFLGKCLPTEAKEMTSEL</sequence>